<dbReference type="SUPFAM" id="SSF51445">
    <property type="entry name" value="(Trans)glycosidases"/>
    <property type="match status" value="1"/>
</dbReference>
<dbReference type="PANTHER" id="PTHR46323:SF2">
    <property type="entry name" value="BETA-GALACTOSIDASE"/>
    <property type="match status" value="1"/>
</dbReference>
<dbReference type="Pfam" id="PF02837">
    <property type="entry name" value="Glyco_hydro_2_N"/>
    <property type="match status" value="1"/>
</dbReference>
<dbReference type="SUPFAM" id="SSF49303">
    <property type="entry name" value="beta-Galactosidase/glucuronidase domain"/>
    <property type="match status" value="1"/>
</dbReference>
<accession>A0ABR7CBL3</accession>
<dbReference type="InterPro" id="IPR006104">
    <property type="entry name" value="Glyco_hydro_2_N"/>
</dbReference>
<dbReference type="RefSeq" id="WP_186967315.1">
    <property type="nucleotide sequence ID" value="NZ_JACOOE010000005.1"/>
</dbReference>
<comment type="caution">
    <text evidence="9">The sequence shown here is derived from an EMBL/GenBank/DDBJ whole genome shotgun (WGS) entry which is preliminary data.</text>
</comment>
<evidence type="ECO:0000256" key="1">
    <source>
        <dbReference type="ARBA" id="ARBA00001412"/>
    </source>
</evidence>
<organism evidence="9 10">
    <name type="scientific">Bacteroides difficilis</name>
    <dbReference type="NCBI Taxonomy" id="2763021"/>
    <lineage>
        <taxon>Bacteria</taxon>
        <taxon>Pseudomonadati</taxon>
        <taxon>Bacteroidota</taxon>
        <taxon>Bacteroidia</taxon>
        <taxon>Bacteroidales</taxon>
        <taxon>Bacteroidaceae</taxon>
        <taxon>Bacteroides</taxon>
    </lineage>
</organism>
<dbReference type="Proteomes" id="UP000600600">
    <property type="component" value="Unassembled WGS sequence"/>
</dbReference>
<dbReference type="Gene3D" id="3.20.20.80">
    <property type="entry name" value="Glycosidases"/>
    <property type="match status" value="1"/>
</dbReference>
<name>A0ABR7CBL3_9BACE</name>
<dbReference type="Gene3D" id="2.60.120.260">
    <property type="entry name" value="Galactose-binding domain-like"/>
    <property type="match status" value="1"/>
</dbReference>
<dbReference type="PANTHER" id="PTHR46323">
    <property type="entry name" value="BETA-GALACTOSIDASE"/>
    <property type="match status" value="1"/>
</dbReference>
<keyword evidence="4 9" id="KW-0378">Hydrolase</keyword>
<evidence type="ECO:0000313" key="10">
    <source>
        <dbReference type="Proteomes" id="UP000600600"/>
    </source>
</evidence>
<dbReference type="SUPFAM" id="SSF49785">
    <property type="entry name" value="Galactose-binding domain-like"/>
    <property type="match status" value="1"/>
</dbReference>
<dbReference type="Pfam" id="PF02836">
    <property type="entry name" value="Glyco_hydro_2_C"/>
    <property type="match status" value="1"/>
</dbReference>
<feature type="domain" description="Glycosyl hydrolases family 2 sugar binding" evidence="8">
    <location>
        <begin position="41"/>
        <end position="172"/>
    </location>
</feature>
<keyword evidence="10" id="KW-1185">Reference proteome</keyword>
<comment type="catalytic activity">
    <reaction evidence="1">
        <text>Hydrolysis of terminal non-reducing beta-D-galactose residues in beta-D-galactosides.</text>
        <dbReference type="EC" id="3.2.1.23"/>
    </reaction>
</comment>
<dbReference type="InterPro" id="IPR008979">
    <property type="entry name" value="Galactose-bd-like_sf"/>
</dbReference>
<dbReference type="EC" id="3.2.1.23" evidence="3"/>
<evidence type="ECO:0000259" key="6">
    <source>
        <dbReference type="Pfam" id="PF00703"/>
    </source>
</evidence>
<evidence type="ECO:0000259" key="7">
    <source>
        <dbReference type="Pfam" id="PF02836"/>
    </source>
</evidence>
<protein>
    <recommendedName>
        <fullName evidence="3">beta-galactosidase</fullName>
        <ecNumber evidence="3">3.2.1.23</ecNumber>
    </recommendedName>
</protein>
<gene>
    <name evidence="9" type="ORF">H8S67_11050</name>
</gene>
<reference evidence="9 10" key="1">
    <citation type="submission" date="2020-08" db="EMBL/GenBank/DDBJ databases">
        <title>Genome public.</title>
        <authorList>
            <person name="Liu C."/>
            <person name="Sun Q."/>
        </authorList>
    </citation>
    <scope>NUCLEOTIDE SEQUENCE [LARGE SCALE GENOMIC DNA]</scope>
    <source>
        <strain evidence="9 10">M27</strain>
    </source>
</reference>
<evidence type="ECO:0000259" key="8">
    <source>
        <dbReference type="Pfam" id="PF02837"/>
    </source>
</evidence>
<evidence type="ECO:0000313" key="9">
    <source>
        <dbReference type="EMBL" id="MBC5605203.1"/>
    </source>
</evidence>
<feature type="domain" description="Glycoside hydrolase family 2 catalytic" evidence="7">
    <location>
        <begin position="326"/>
        <end position="478"/>
    </location>
</feature>
<dbReference type="EMBL" id="JACOOE010000005">
    <property type="protein sequence ID" value="MBC5605203.1"/>
    <property type="molecule type" value="Genomic_DNA"/>
</dbReference>
<dbReference type="GO" id="GO:0016787">
    <property type="term" value="F:hydrolase activity"/>
    <property type="evidence" value="ECO:0007669"/>
    <property type="project" value="UniProtKB-KW"/>
</dbReference>
<dbReference type="InterPro" id="IPR006102">
    <property type="entry name" value="Ig-like_GH2"/>
</dbReference>
<proteinExistence type="inferred from homology"/>
<dbReference type="InterPro" id="IPR036156">
    <property type="entry name" value="Beta-gal/glucu_dom_sf"/>
</dbReference>
<dbReference type="Pfam" id="PF00703">
    <property type="entry name" value="Glyco_hydro_2"/>
    <property type="match status" value="1"/>
</dbReference>
<evidence type="ECO:0000256" key="3">
    <source>
        <dbReference type="ARBA" id="ARBA00012756"/>
    </source>
</evidence>
<feature type="domain" description="Glycoside hydrolase family 2 immunoglobulin-like beta-sandwich" evidence="6">
    <location>
        <begin position="209"/>
        <end position="319"/>
    </location>
</feature>
<dbReference type="InterPro" id="IPR017853">
    <property type="entry name" value="GH"/>
</dbReference>
<evidence type="ECO:0000256" key="5">
    <source>
        <dbReference type="ARBA" id="ARBA00023295"/>
    </source>
</evidence>
<evidence type="ECO:0000256" key="2">
    <source>
        <dbReference type="ARBA" id="ARBA00007401"/>
    </source>
</evidence>
<dbReference type="InterPro" id="IPR006103">
    <property type="entry name" value="Glyco_hydro_2_cat"/>
</dbReference>
<keyword evidence="5" id="KW-0326">Glycosidase</keyword>
<dbReference type="InterPro" id="IPR050347">
    <property type="entry name" value="Bact_Beta-galactosidase"/>
</dbReference>
<sequence>MNMTITIKNTTILFLFIVTSFPVLAQRDILLCAHQEEGVISLAGKWRFQLDPENVGMREEWFKGIKPEETIELPGTTDEQCKGAPERKQDGRFTRIHAYRGAAWYQVDVDIPKGLVGKRLVFSMERTKVTQVWWDDKCVGRDNSLISTQYFELGDCVKPGRHILTVRVHNGQEENPPVGGNHQTSDGTQTNWNGILGKIQIKALDDVWINDLKVYPEVDRKIAKVQVVLGNRLGGPLSGELVLKMRSWNVEKPHVLKPVVVPVKNVGQDGMVEFDLQMSDSVQLWSEFTPALYRLSVEFKGKARKRKFNDKKEVDFGMRKFHTIGTNFAINGKRIFLRGKHDGAVFPQKGYPPMNVEEWLRILKIIKSYGINHIRCHTWCPPAAAFEACDRLGIYILPELPHWGGVGNKPKVMEGDVEQKTEVYDNTTEYLIKEGYRLLDEFGNHASFVMFEIGNELGGDRQEIASIIESFRKYDPRHLFAGGANTFLWAPQLSTADDYWTTTMTGGSYGSGIYKNTQGKEVRSSYPNHNVGHVNNILRGTDYDYSSGIKGINVPIISHENGQYQMYPNYKEIEKFTGVTRAYNIELYKARLEAAGMSDLADDYFKASGALAVICYREDIESAIRTSGFGGFQMLDLQDFPGQGTALVGILDSYLDSKGLITPEKWREFCNDVVPLLRYESHTWTTSQCFQAKVVVANYGANDIYQPVRWELTDIAGKQIATGELASFKILQGELTELGNISVNLEFVTAPQKLTVTLTIPGTEYRNSYSIWVYPDQDKPLLSNSVKVFSSLSEEAKDVLSKGGKVLILPAKEAIPTSIDGAFQTDFWCYAMFRKYNPPGTLGILCDPKHPSLNEFPTDFHADWQWWRLLKFGRPINLATLPRDYRPIIQVIDNVTLNRKLGILFEAKVGAGSLLVCSMDLQRQQEYPEGRQMLASLLKYMDSEAFCPEYILRMEDLETIIKE</sequence>
<comment type="similarity">
    <text evidence="2">Belongs to the glycosyl hydrolase 2 family.</text>
</comment>
<evidence type="ECO:0000256" key="4">
    <source>
        <dbReference type="ARBA" id="ARBA00022801"/>
    </source>
</evidence>